<dbReference type="KEGG" id="sci:B446_34680"/>
<gene>
    <name evidence="1" type="ORF">B446_34680</name>
</gene>
<dbReference type="Proteomes" id="UP000015423">
    <property type="component" value="Chromosome"/>
</dbReference>
<reference evidence="2" key="1">
    <citation type="submission" date="2012-10" db="EMBL/GenBank/DDBJ databases">
        <title>The complete genome sequence of Streptomyces collinus Tu 365.</title>
        <authorList>
            <person name="Ruckert C."/>
            <person name="Szczepanowski R."/>
            <person name="Goesmann A."/>
            <person name="Pross E.K."/>
            <person name="Musiol E.M."/>
            <person name="Blin K."/>
            <person name="Wohlleben W."/>
            <person name="Puhler A."/>
            <person name="Weber T."/>
            <person name="Kalinowski J."/>
        </authorList>
    </citation>
    <scope>NUCLEOTIDE SEQUENCE [LARGE SCALE GENOMIC DNA]</scope>
    <source>
        <strain evidence="2">DSM 40733 / Tue 365</strain>
    </source>
</reference>
<dbReference type="RefSeq" id="WP_020943818.1">
    <property type="nucleotide sequence ID" value="NC_021985.1"/>
</dbReference>
<protein>
    <submittedName>
        <fullName evidence="1">Uncharacterized protein</fullName>
    </submittedName>
</protein>
<reference evidence="1 2" key="2">
    <citation type="journal article" date="2013" name="J. Biotechnol.">
        <title>Complete genome sequence of the kirromycin producer Streptomyces collinus Tu 365 consisting of a linear chromosome and two linear plasmids.</title>
        <authorList>
            <person name="Ruckert C."/>
            <person name="Szczepanowski R."/>
            <person name="Albersmeier A."/>
            <person name="Goesmann A."/>
            <person name="Iftime D."/>
            <person name="Musiol E.M."/>
            <person name="Blin K."/>
            <person name="Wohlleben W."/>
            <person name="Puhler A."/>
            <person name="Kalinowski J."/>
            <person name="Weber T."/>
        </authorList>
    </citation>
    <scope>NUCLEOTIDE SEQUENCE [LARGE SCALE GENOMIC DNA]</scope>
    <source>
        <strain evidence="2">DSM 40733 / Tue 365</strain>
    </source>
</reference>
<name>S5VS87_STRC3</name>
<evidence type="ECO:0000313" key="2">
    <source>
        <dbReference type="Proteomes" id="UP000015423"/>
    </source>
</evidence>
<accession>S5VS87</accession>
<dbReference type="AlphaFoldDB" id="S5VS87"/>
<organism evidence="1 2">
    <name type="scientific">Streptomyces collinus (strain DSM 40733 / Tue 365)</name>
    <dbReference type="NCBI Taxonomy" id="1214242"/>
    <lineage>
        <taxon>Bacteria</taxon>
        <taxon>Bacillati</taxon>
        <taxon>Actinomycetota</taxon>
        <taxon>Actinomycetes</taxon>
        <taxon>Kitasatosporales</taxon>
        <taxon>Streptomycetaceae</taxon>
        <taxon>Streptomyces</taxon>
    </lineage>
</organism>
<dbReference type="HOGENOM" id="CLU_128228_0_0_11"/>
<dbReference type="EMBL" id="CP006259">
    <property type="protein sequence ID" value="AGS73732.1"/>
    <property type="molecule type" value="Genomic_DNA"/>
</dbReference>
<dbReference type="eggNOG" id="ENOG5031TUI">
    <property type="taxonomic scope" value="Bacteria"/>
</dbReference>
<evidence type="ECO:0000313" key="1">
    <source>
        <dbReference type="EMBL" id="AGS73732.1"/>
    </source>
</evidence>
<proteinExistence type="predicted"/>
<keyword evidence="2" id="KW-1185">Reference proteome</keyword>
<dbReference type="PATRIC" id="fig|1214242.5.peg.7114"/>
<sequence>MATLTALWVLFAPGIRHVGVDAEGHALDGNLQSGMFVFNDHAQIGSEYWVALPPVSNTSKKPLMLLDAKITHVPKGLKVVEYRAVSAKDTEGHALIISTGGKHGMPDLAKLHDYAGQPIEVKSKTESDFYYSARVRVTGRVHENLTGCRFWYRQGSTKYHQDLGCTTEIRLGPHSRSRIE</sequence>